<dbReference type="SUPFAM" id="SSF46785">
    <property type="entry name" value="Winged helix' DNA-binding domain"/>
    <property type="match status" value="1"/>
</dbReference>
<dbReference type="PRINTS" id="PR00039">
    <property type="entry name" value="HTHLYSR"/>
</dbReference>
<dbReference type="PANTHER" id="PTHR30346">
    <property type="entry name" value="TRANSCRIPTIONAL DUAL REGULATOR HCAR-RELATED"/>
    <property type="match status" value="1"/>
</dbReference>
<sequence length="65" mass="7523">MQYFLAVCEEGNFRKAASRLGISQPPLSMQIKALEEKLQTMLFVRNTRYVVLTAQGRQFRDKARS</sequence>
<dbReference type="AlphaFoldDB" id="A0A2N9WR10"/>
<keyword evidence="2" id="KW-0805">Transcription regulation</keyword>
<dbReference type="InterPro" id="IPR036390">
    <property type="entry name" value="WH_DNA-bd_sf"/>
</dbReference>
<protein>
    <recommendedName>
        <fullName evidence="5">HTH lysR-type domain-containing protein</fullName>
    </recommendedName>
</protein>
<dbReference type="PROSITE" id="PS50931">
    <property type="entry name" value="HTH_LYSR"/>
    <property type="match status" value="1"/>
</dbReference>
<comment type="similarity">
    <text evidence="1">Belongs to the LysR transcriptional regulatory family.</text>
</comment>
<gene>
    <name evidence="6" type="ORF">BGI32_10010</name>
</gene>
<dbReference type="GO" id="GO:0003700">
    <property type="term" value="F:DNA-binding transcription factor activity"/>
    <property type="evidence" value="ECO:0007669"/>
    <property type="project" value="InterPro"/>
</dbReference>
<keyword evidence="3" id="KW-0238">DNA-binding</keyword>
<evidence type="ECO:0000313" key="6">
    <source>
        <dbReference type="EMBL" id="PIT12299.1"/>
    </source>
</evidence>
<dbReference type="InterPro" id="IPR000847">
    <property type="entry name" value="LysR_HTH_N"/>
</dbReference>
<feature type="domain" description="HTH lysR-type" evidence="5">
    <location>
        <begin position="1"/>
        <end position="53"/>
    </location>
</feature>
<proteinExistence type="inferred from homology"/>
<comment type="caution">
    <text evidence="6">The sequence shown here is derived from an EMBL/GenBank/DDBJ whole genome shotgun (WGS) entry which is preliminary data.</text>
</comment>
<reference evidence="6 7" key="1">
    <citation type="journal article" date="2017" name="MBio">
        <title>Type VI secretion-mediated competition in the bee gut microbiome.</title>
        <authorList>
            <person name="Steele M.I."/>
            <person name="Kwong W.K."/>
            <person name="Powell J.E."/>
            <person name="Whiteley M."/>
            <person name="Moran N.A."/>
        </authorList>
    </citation>
    <scope>NUCLEOTIDE SEQUENCE [LARGE SCALE GENOMIC DNA]</scope>
    <source>
        <strain evidence="6 7">App2-2</strain>
    </source>
</reference>
<evidence type="ECO:0000259" key="5">
    <source>
        <dbReference type="PROSITE" id="PS50931"/>
    </source>
</evidence>
<dbReference type="GO" id="GO:0003677">
    <property type="term" value="F:DNA binding"/>
    <property type="evidence" value="ECO:0007669"/>
    <property type="project" value="UniProtKB-KW"/>
</dbReference>
<dbReference type="EMBL" id="MDVB01000118">
    <property type="protein sequence ID" value="PIT12299.1"/>
    <property type="molecule type" value="Genomic_DNA"/>
</dbReference>
<dbReference type="Pfam" id="PF00126">
    <property type="entry name" value="HTH_1"/>
    <property type="match status" value="1"/>
</dbReference>
<evidence type="ECO:0000256" key="2">
    <source>
        <dbReference type="ARBA" id="ARBA00023015"/>
    </source>
</evidence>
<name>A0A2N9WR10_9NEIS</name>
<dbReference type="GO" id="GO:0032993">
    <property type="term" value="C:protein-DNA complex"/>
    <property type="evidence" value="ECO:0007669"/>
    <property type="project" value="TreeGrafter"/>
</dbReference>
<evidence type="ECO:0000256" key="4">
    <source>
        <dbReference type="ARBA" id="ARBA00023163"/>
    </source>
</evidence>
<accession>A0A2N9WR10</accession>
<dbReference type="FunFam" id="1.10.10.10:FF:000001">
    <property type="entry name" value="LysR family transcriptional regulator"/>
    <property type="match status" value="1"/>
</dbReference>
<evidence type="ECO:0000256" key="3">
    <source>
        <dbReference type="ARBA" id="ARBA00023125"/>
    </source>
</evidence>
<dbReference type="InterPro" id="IPR036388">
    <property type="entry name" value="WH-like_DNA-bd_sf"/>
</dbReference>
<keyword evidence="4" id="KW-0804">Transcription</keyword>
<dbReference type="PANTHER" id="PTHR30346:SF30">
    <property type="entry name" value="SMALL NEUTRAL PROTEASE REGULATORY PROTEIN"/>
    <property type="match status" value="1"/>
</dbReference>
<dbReference type="RefSeq" id="WP_180297626.1">
    <property type="nucleotide sequence ID" value="NZ_MDVB01000118.1"/>
</dbReference>
<evidence type="ECO:0000256" key="1">
    <source>
        <dbReference type="ARBA" id="ARBA00009437"/>
    </source>
</evidence>
<organism evidence="6 7">
    <name type="scientific">Snodgrassella alvi</name>
    <dbReference type="NCBI Taxonomy" id="1196083"/>
    <lineage>
        <taxon>Bacteria</taxon>
        <taxon>Pseudomonadati</taxon>
        <taxon>Pseudomonadota</taxon>
        <taxon>Betaproteobacteria</taxon>
        <taxon>Neisseriales</taxon>
        <taxon>Neisseriaceae</taxon>
        <taxon>Snodgrassella</taxon>
    </lineage>
</organism>
<evidence type="ECO:0000313" key="7">
    <source>
        <dbReference type="Proteomes" id="UP000231293"/>
    </source>
</evidence>
<dbReference type="Gene3D" id="1.10.10.10">
    <property type="entry name" value="Winged helix-like DNA-binding domain superfamily/Winged helix DNA-binding domain"/>
    <property type="match status" value="1"/>
</dbReference>
<dbReference type="Proteomes" id="UP000231293">
    <property type="component" value="Unassembled WGS sequence"/>
</dbReference>